<organism evidence="6 7">
    <name type="scientific">Caballeronia telluris</name>
    <dbReference type="NCBI Taxonomy" id="326475"/>
    <lineage>
        <taxon>Bacteria</taxon>
        <taxon>Pseudomonadati</taxon>
        <taxon>Pseudomonadota</taxon>
        <taxon>Betaproteobacteria</taxon>
        <taxon>Burkholderiales</taxon>
        <taxon>Burkholderiaceae</taxon>
        <taxon>Caballeronia</taxon>
    </lineage>
</organism>
<evidence type="ECO:0000259" key="5">
    <source>
        <dbReference type="Pfam" id="PF01625"/>
    </source>
</evidence>
<dbReference type="GO" id="GO:0033744">
    <property type="term" value="F:L-methionine:thioredoxin-disulfide S-oxidoreductase activity"/>
    <property type="evidence" value="ECO:0007669"/>
    <property type="project" value="RHEA"/>
</dbReference>
<dbReference type="PANTHER" id="PTHR43774">
    <property type="entry name" value="PEPTIDE METHIONINE SULFOXIDE REDUCTASE"/>
    <property type="match status" value="1"/>
</dbReference>
<proteinExistence type="inferred from homology"/>
<comment type="function">
    <text evidence="4">Has an important function as a repair enzyme for proteins that have been inactivated by oxidation. Catalyzes the reversible oxidation-reduction of methionine sulfoxide in proteins to methionine.</text>
</comment>
<dbReference type="InterPro" id="IPR002569">
    <property type="entry name" value="Met_Sox_Rdtase_MsrA_dom"/>
</dbReference>
<feature type="domain" description="Peptide methionine sulphoxide reductase MsrA" evidence="5">
    <location>
        <begin position="15"/>
        <end position="168"/>
    </location>
</feature>
<comment type="similarity">
    <text evidence="4">Belongs to the MsrA Met sulfoxide reductase family.</text>
</comment>
<dbReference type="Pfam" id="PF01625">
    <property type="entry name" value="PMSR"/>
    <property type="match status" value="1"/>
</dbReference>
<feature type="active site" evidence="4">
    <location>
        <position position="22"/>
    </location>
</feature>
<protein>
    <recommendedName>
        <fullName evidence="4">Peptide methionine sulfoxide reductase MsrA</fullName>
        <shortName evidence="4">Protein-methionine-S-oxide reductase</shortName>
        <ecNumber evidence="4">1.8.4.11</ecNumber>
    </recommendedName>
    <alternativeName>
        <fullName evidence="4">Peptide-methionine (S)-S-oxide reductase</fullName>
        <shortName evidence="4">Peptide Met(O) reductase</shortName>
    </alternativeName>
</protein>
<dbReference type="STRING" id="326475.AWB66_02846"/>
<name>A0A158I140_9BURK</name>
<dbReference type="GO" id="GO:0008113">
    <property type="term" value="F:peptide-methionine (S)-S-oxide reductase activity"/>
    <property type="evidence" value="ECO:0007669"/>
    <property type="project" value="UniProtKB-UniRule"/>
</dbReference>
<dbReference type="EMBL" id="FCNZ02000009">
    <property type="protein sequence ID" value="SAL50023.1"/>
    <property type="molecule type" value="Genomic_DNA"/>
</dbReference>
<gene>
    <name evidence="4" type="primary">msrA</name>
    <name evidence="6" type="ORF">AWB66_02846</name>
</gene>
<dbReference type="Gene3D" id="3.30.1060.10">
    <property type="entry name" value="Peptide methionine sulphoxide reductase MsrA"/>
    <property type="match status" value="1"/>
</dbReference>
<comment type="catalytic activity">
    <reaction evidence="2 4">
        <text>L-methionyl-[protein] + [thioredoxin]-disulfide + H2O = L-methionyl-(S)-S-oxide-[protein] + [thioredoxin]-dithiol</text>
        <dbReference type="Rhea" id="RHEA:14217"/>
        <dbReference type="Rhea" id="RHEA-COMP:10698"/>
        <dbReference type="Rhea" id="RHEA-COMP:10700"/>
        <dbReference type="Rhea" id="RHEA-COMP:12313"/>
        <dbReference type="Rhea" id="RHEA-COMP:12315"/>
        <dbReference type="ChEBI" id="CHEBI:15377"/>
        <dbReference type="ChEBI" id="CHEBI:16044"/>
        <dbReference type="ChEBI" id="CHEBI:29950"/>
        <dbReference type="ChEBI" id="CHEBI:44120"/>
        <dbReference type="ChEBI" id="CHEBI:50058"/>
        <dbReference type="EC" id="1.8.4.11"/>
    </reaction>
</comment>
<keyword evidence="1 4" id="KW-0560">Oxidoreductase</keyword>
<dbReference type="AlphaFoldDB" id="A0A158I140"/>
<dbReference type="SUPFAM" id="SSF55068">
    <property type="entry name" value="Peptide methionine sulfoxide reductase"/>
    <property type="match status" value="1"/>
</dbReference>
<sequence length="189" mass="21086">MTEQNQQNQPASRETAVVGGGCFWCTEAVFLGVEGVLSVESGYAGGQVRNPSYEQVCDGNTGHAEVVKVEFDPSVIGYREVLEIFFATHDPTQLNRQGNDVGTQYRSAVFTESDEERSIALDVIDTLQREDVYDGKIVTEVTPLDGNYFPAEAYHQNYFAQHPNQGYCSFVIAPKVAKFRQKFASRLKR</sequence>
<evidence type="ECO:0000256" key="1">
    <source>
        <dbReference type="ARBA" id="ARBA00023002"/>
    </source>
</evidence>
<accession>A0A158I140</accession>
<dbReference type="Proteomes" id="UP000054717">
    <property type="component" value="Unassembled WGS sequence"/>
</dbReference>
<dbReference type="EC" id="1.8.4.11" evidence="4"/>
<evidence type="ECO:0000313" key="6">
    <source>
        <dbReference type="EMBL" id="SAL50023.1"/>
    </source>
</evidence>
<dbReference type="RefSeq" id="WP_087630901.1">
    <property type="nucleotide sequence ID" value="NZ_FCNZ02000009.1"/>
</dbReference>
<dbReference type="HAMAP" id="MF_01401">
    <property type="entry name" value="MsrA"/>
    <property type="match status" value="1"/>
</dbReference>
<comment type="catalytic activity">
    <reaction evidence="3 4">
        <text>[thioredoxin]-disulfide + L-methionine + H2O = L-methionine (S)-S-oxide + [thioredoxin]-dithiol</text>
        <dbReference type="Rhea" id="RHEA:19993"/>
        <dbReference type="Rhea" id="RHEA-COMP:10698"/>
        <dbReference type="Rhea" id="RHEA-COMP:10700"/>
        <dbReference type="ChEBI" id="CHEBI:15377"/>
        <dbReference type="ChEBI" id="CHEBI:29950"/>
        <dbReference type="ChEBI" id="CHEBI:50058"/>
        <dbReference type="ChEBI" id="CHEBI:57844"/>
        <dbReference type="ChEBI" id="CHEBI:58772"/>
        <dbReference type="EC" id="1.8.4.11"/>
    </reaction>
</comment>
<dbReference type="InterPro" id="IPR036509">
    <property type="entry name" value="Met_Sox_Rdtase_MsrA_sf"/>
</dbReference>
<evidence type="ECO:0000256" key="3">
    <source>
        <dbReference type="ARBA" id="ARBA00048782"/>
    </source>
</evidence>
<dbReference type="PANTHER" id="PTHR43774:SF1">
    <property type="entry name" value="PEPTIDE METHIONINE SULFOXIDE REDUCTASE MSRA 2"/>
    <property type="match status" value="1"/>
</dbReference>
<evidence type="ECO:0000256" key="2">
    <source>
        <dbReference type="ARBA" id="ARBA00047806"/>
    </source>
</evidence>
<evidence type="ECO:0000256" key="4">
    <source>
        <dbReference type="HAMAP-Rule" id="MF_01401"/>
    </source>
</evidence>
<evidence type="ECO:0000313" key="7">
    <source>
        <dbReference type="Proteomes" id="UP000054717"/>
    </source>
</evidence>
<dbReference type="NCBIfam" id="TIGR00401">
    <property type="entry name" value="msrA"/>
    <property type="match status" value="1"/>
</dbReference>
<comment type="caution">
    <text evidence="6">The sequence shown here is derived from an EMBL/GenBank/DDBJ whole genome shotgun (WGS) entry which is preliminary data.</text>
</comment>
<reference evidence="6" key="1">
    <citation type="submission" date="2016-01" db="EMBL/GenBank/DDBJ databases">
        <authorList>
            <person name="Peeters Charlotte."/>
        </authorList>
    </citation>
    <scope>NUCLEOTIDE SEQUENCE</scope>
    <source>
        <strain evidence="6">LMG 22936</strain>
    </source>
</reference>
<keyword evidence="7" id="KW-1185">Reference proteome</keyword>